<keyword evidence="1" id="KW-0963">Cytoplasm</keyword>
<dbReference type="InterPro" id="IPR007492">
    <property type="entry name" value="LytTR_DNA-bd_dom"/>
</dbReference>
<dbReference type="PANTHER" id="PTHR37299">
    <property type="entry name" value="TRANSCRIPTIONAL REGULATOR-RELATED"/>
    <property type="match status" value="1"/>
</dbReference>
<dbReference type="Gene3D" id="2.40.50.1020">
    <property type="entry name" value="LytTr DNA-binding domain"/>
    <property type="match status" value="1"/>
</dbReference>
<dbReference type="InterPro" id="IPR046947">
    <property type="entry name" value="LytR-like"/>
</dbReference>
<protein>
    <submittedName>
        <fullName evidence="6">DNA-binding LytR/AlgR family response regulator</fullName>
    </submittedName>
</protein>
<dbReference type="RefSeq" id="WP_307121811.1">
    <property type="nucleotide sequence ID" value="NZ_JAUSTM010000009.1"/>
</dbReference>
<name>A0ABT9YU33_9STRE</name>
<evidence type="ECO:0000259" key="5">
    <source>
        <dbReference type="PROSITE" id="PS50930"/>
    </source>
</evidence>
<dbReference type="PANTHER" id="PTHR37299:SF2">
    <property type="entry name" value="HTH LYTTR-TYPE DOMAIN-CONTAINING PROTEIN"/>
    <property type="match status" value="1"/>
</dbReference>
<dbReference type="EMBL" id="JAUSTM010000009">
    <property type="protein sequence ID" value="MDQ0222620.1"/>
    <property type="molecule type" value="Genomic_DNA"/>
</dbReference>
<keyword evidence="4" id="KW-0804">Transcription</keyword>
<reference evidence="6 7" key="1">
    <citation type="submission" date="2023-07" db="EMBL/GenBank/DDBJ databases">
        <title>Genomic Encyclopedia of Type Strains, Phase IV (KMG-IV): sequencing the most valuable type-strain genomes for metagenomic binning, comparative biology and taxonomic classification.</title>
        <authorList>
            <person name="Goeker M."/>
        </authorList>
    </citation>
    <scope>NUCLEOTIDE SEQUENCE [LARGE SCALE GENOMIC DNA]</scope>
    <source>
        <strain evidence="6 7">DSM 105143</strain>
    </source>
</reference>
<feature type="domain" description="HTH LytTR-type" evidence="5">
    <location>
        <begin position="44"/>
        <end position="147"/>
    </location>
</feature>
<evidence type="ECO:0000313" key="7">
    <source>
        <dbReference type="Proteomes" id="UP001223079"/>
    </source>
</evidence>
<dbReference type="PROSITE" id="PS50930">
    <property type="entry name" value="HTH_LYTTR"/>
    <property type="match status" value="1"/>
</dbReference>
<sequence>MKLHLNISDQVLEDSVTIEAHSYTRQIAQLTDFIKTLDNPIERLKAKKGETVHLLAPQDVYRLVIEDKVVHLKTLDQDFTTAYRLYQVKDLLSTDFLQISQSEIINLKQLDHLQVTPNGLVKLILKNGDVTYSSRRYLKAIKEALNL</sequence>
<dbReference type="SMART" id="SM00850">
    <property type="entry name" value="LytTR"/>
    <property type="match status" value="1"/>
</dbReference>
<evidence type="ECO:0000256" key="4">
    <source>
        <dbReference type="ARBA" id="ARBA00023163"/>
    </source>
</evidence>
<keyword evidence="7" id="KW-1185">Reference proteome</keyword>
<accession>A0ABT9YU33</accession>
<dbReference type="Pfam" id="PF04397">
    <property type="entry name" value="LytTR"/>
    <property type="match status" value="1"/>
</dbReference>
<evidence type="ECO:0000256" key="1">
    <source>
        <dbReference type="ARBA" id="ARBA00022490"/>
    </source>
</evidence>
<evidence type="ECO:0000256" key="3">
    <source>
        <dbReference type="ARBA" id="ARBA00023125"/>
    </source>
</evidence>
<dbReference type="GO" id="GO:0003677">
    <property type="term" value="F:DNA binding"/>
    <property type="evidence" value="ECO:0007669"/>
    <property type="project" value="UniProtKB-KW"/>
</dbReference>
<evidence type="ECO:0000256" key="2">
    <source>
        <dbReference type="ARBA" id="ARBA00023015"/>
    </source>
</evidence>
<evidence type="ECO:0000313" key="6">
    <source>
        <dbReference type="EMBL" id="MDQ0222620.1"/>
    </source>
</evidence>
<keyword evidence="3 6" id="KW-0238">DNA-binding</keyword>
<keyword evidence="2" id="KW-0805">Transcription regulation</keyword>
<comment type="caution">
    <text evidence="6">The sequence shown here is derived from an EMBL/GenBank/DDBJ whole genome shotgun (WGS) entry which is preliminary data.</text>
</comment>
<organism evidence="6 7">
    <name type="scientific">Streptococcus moroccensis</name>
    <dbReference type="NCBI Taxonomy" id="1451356"/>
    <lineage>
        <taxon>Bacteria</taxon>
        <taxon>Bacillati</taxon>
        <taxon>Bacillota</taxon>
        <taxon>Bacilli</taxon>
        <taxon>Lactobacillales</taxon>
        <taxon>Streptococcaceae</taxon>
        <taxon>Streptococcus</taxon>
    </lineage>
</organism>
<proteinExistence type="predicted"/>
<dbReference type="Proteomes" id="UP001223079">
    <property type="component" value="Unassembled WGS sequence"/>
</dbReference>
<gene>
    <name evidence="6" type="ORF">J2S23_001172</name>
</gene>